<dbReference type="InterPro" id="IPR001214">
    <property type="entry name" value="SET_dom"/>
</dbReference>
<evidence type="ECO:0000256" key="1">
    <source>
        <dbReference type="SAM" id="MobiDB-lite"/>
    </source>
</evidence>
<dbReference type="EMBL" id="MU006217">
    <property type="protein sequence ID" value="KAF2832014.1"/>
    <property type="molecule type" value="Genomic_DNA"/>
</dbReference>
<name>A0A6A7AGG9_9PLEO</name>
<evidence type="ECO:0000313" key="4">
    <source>
        <dbReference type="Proteomes" id="UP000799424"/>
    </source>
</evidence>
<accession>A0A6A7AGG9</accession>
<proteinExistence type="predicted"/>
<gene>
    <name evidence="3" type="ORF">CC86DRAFT_377250</name>
</gene>
<dbReference type="Pfam" id="PF00856">
    <property type="entry name" value="SET"/>
    <property type="match status" value="1"/>
</dbReference>
<evidence type="ECO:0000313" key="3">
    <source>
        <dbReference type="EMBL" id="KAF2832014.1"/>
    </source>
</evidence>
<dbReference type="AlphaFoldDB" id="A0A6A7AGG9"/>
<dbReference type="InterPro" id="IPR046341">
    <property type="entry name" value="SET_dom_sf"/>
</dbReference>
<organism evidence="3 4">
    <name type="scientific">Ophiobolus disseminans</name>
    <dbReference type="NCBI Taxonomy" id="1469910"/>
    <lineage>
        <taxon>Eukaryota</taxon>
        <taxon>Fungi</taxon>
        <taxon>Dikarya</taxon>
        <taxon>Ascomycota</taxon>
        <taxon>Pezizomycotina</taxon>
        <taxon>Dothideomycetes</taxon>
        <taxon>Pleosporomycetidae</taxon>
        <taxon>Pleosporales</taxon>
        <taxon>Pleosporineae</taxon>
        <taxon>Phaeosphaeriaceae</taxon>
        <taxon>Ophiobolus</taxon>
    </lineage>
</organism>
<feature type="region of interest" description="Disordered" evidence="1">
    <location>
        <begin position="1"/>
        <end position="27"/>
    </location>
</feature>
<dbReference type="SUPFAM" id="SSF82199">
    <property type="entry name" value="SET domain"/>
    <property type="match status" value="1"/>
</dbReference>
<dbReference type="OrthoDB" id="1028014at2759"/>
<keyword evidence="4" id="KW-1185">Reference proteome</keyword>
<reference evidence="3" key="1">
    <citation type="journal article" date="2020" name="Stud. Mycol.">
        <title>101 Dothideomycetes genomes: a test case for predicting lifestyles and emergence of pathogens.</title>
        <authorList>
            <person name="Haridas S."/>
            <person name="Albert R."/>
            <person name="Binder M."/>
            <person name="Bloem J."/>
            <person name="Labutti K."/>
            <person name="Salamov A."/>
            <person name="Andreopoulos B."/>
            <person name="Baker S."/>
            <person name="Barry K."/>
            <person name="Bills G."/>
            <person name="Bluhm B."/>
            <person name="Cannon C."/>
            <person name="Castanera R."/>
            <person name="Culley D."/>
            <person name="Daum C."/>
            <person name="Ezra D."/>
            <person name="Gonzalez J."/>
            <person name="Henrissat B."/>
            <person name="Kuo A."/>
            <person name="Liang C."/>
            <person name="Lipzen A."/>
            <person name="Lutzoni F."/>
            <person name="Magnuson J."/>
            <person name="Mondo S."/>
            <person name="Nolan M."/>
            <person name="Ohm R."/>
            <person name="Pangilinan J."/>
            <person name="Park H.-J."/>
            <person name="Ramirez L."/>
            <person name="Alfaro M."/>
            <person name="Sun H."/>
            <person name="Tritt A."/>
            <person name="Yoshinaga Y."/>
            <person name="Zwiers L.-H."/>
            <person name="Turgeon B."/>
            <person name="Goodwin S."/>
            <person name="Spatafora J."/>
            <person name="Crous P."/>
            <person name="Grigoriev I."/>
        </authorList>
    </citation>
    <scope>NUCLEOTIDE SEQUENCE</scope>
    <source>
        <strain evidence="3">CBS 113818</strain>
    </source>
</reference>
<feature type="compositionally biased region" description="Low complexity" evidence="1">
    <location>
        <begin position="7"/>
        <end position="19"/>
    </location>
</feature>
<dbReference type="Gene3D" id="2.170.270.10">
    <property type="entry name" value="SET domain"/>
    <property type="match status" value="1"/>
</dbReference>
<dbReference type="PROSITE" id="PS50280">
    <property type="entry name" value="SET"/>
    <property type="match status" value="1"/>
</dbReference>
<evidence type="ECO:0000259" key="2">
    <source>
        <dbReference type="PROSITE" id="PS50280"/>
    </source>
</evidence>
<protein>
    <recommendedName>
        <fullName evidence="2">SET domain-containing protein</fullName>
    </recommendedName>
</protein>
<dbReference type="Proteomes" id="UP000799424">
    <property type="component" value="Unassembled WGS sequence"/>
</dbReference>
<sequence>MTARNTQAAARPVAAQAPQAPAPAPAPLPPLITFGAPPESRSEQFLSLTRGRGIRALEDITPGKTMMRNVVPLIAVNTNVNANLFDAAAFFLGENNNVAANLHSIIGSALGNLAQNQFNLFRELTGRFTSPFDVGRAPGSLKDIHRFERNSYNYAGPHPNNNNRKVCFVVVYHRPSFINHSCKPNAMALVLDNGYLDLIAVRHIGANMRKQQFSHNYGIQCKCECCTDVDYAGKKSNADRAKLRGLRQGLGFPPHTAVAAPTFAQKIKMLADAKEYVVLVENVVGQDLRLIKAYVKSFPSERKC</sequence>
<feature type="domain" description="SET" evidence="2">
    <location>
        <begin position="36"/>
        <end position="218"/>
    </location>
</feature>